<proteinExistence type="inferred from homology"/>
<comment type="caution">
    <text evidence="8">The sequence shown here is derived from an EMBL/GenBank/DDBJ whole genome shotgun (WGS) entry which is preliminary data.</text>
</comment>
<organism evidence="8 9">
    <name type="scientific">Brumicola pallidula DSM 14239 = ACAM 615</name>
    <dbReference type="NCBI Taxonomy" id="1121922"/>
    <lineage>
        <taxon>Bacteria</taxon>
        <taxon>Pseudomonadati</taxon>
        <taxon>Pseudomonadota</taxon>
        <taxon>Gammaproteobacteria</taxon>
        <taxon>Alteromonadales</taxon>
        <taxon>Alteromonadaceae</taxon>
        <taxon>Brumicola</taxon>
    </lineage>
</organism>
<keyword evidence="6" id="KW-0106">Calcium</keyword>
<evidence type="ECO:0000313" key="9">
    <source>
        <dbReference type="Proteomes" id="UP000006251"/>
    </source>
</evidence>
<evidence type="ECO:0000256" key="1">
    <source>
        <dbReference type="ARBA" id="ARBA00006586"/>
    </source>
</evidence>
<evidence type="ECO:0000313" key="8">
    <source>
        <dbReference type="EMBL" id="GAC29490.1"/>
    </source>
</evidence>
<name>K7A1U5_9ALTE</name>
<keyword evidence="2 8" id="KW-0378">Hydrolase</keyword>
<dbReference type="PANTHER" id="PTHR34218:SF4">
    <property type="entry name" value="ACYL-HOMOSERINE LACTONE ACYLASE QUIP"/>
    <property type="match status" value="1"/>
</dbReference>
<dbReference type="AlphaFoldDB" id="K7A1U5"/>
<dbReference type="GO" id="GO:0008953">
    <property type="term" value="F:penicillin amidase activity"/>
    <property type="evidence" value="ECO:0007669"/>
    <property type="project" value="UniProtKB-EC"/>
</dbReference>
<evidence type="ECO:0000256" key="5">
    <source>
        <dbReference type="PIRSR" id="PIRSR001227-1"/>
    </source>
</evidence>
<keyword evidence="7" id="KW-0472">Membrane</keyword>
<accession>K7A1U5</accession>
<dbReference type="InterPro" id="IPR043147">
    <property type="entry name" value="Penicillin_amidase_A-knob"/>
</dbReference>
<dbReference type="InterPro" id="IPR029055">
    <property type="entry name" value="Ntn_hydrolases_N"/>
</dbReference>
<dbReference type="Pfam" id="PF01804">
    <property type="entry name" value="Penicil_amidase"/>
    <property type="match status" value="1"/>
</dbReference>
<evidence type="ECO:0000256" key="4">
    <source>
        <dbReference type="ARBA" id="ARBA00038735"/>
    </source>
</evidence>
<dbReference type="SUPFAM" id="SSF56235">
    <property type="entry name" value="N-terminal nucleophile aminohydrolases (Ntn hydrolases)"/>
    <property type="match status" value="1"/>
</dbReference>
<dbReference type="InterPro" id="IPR002692">
    <property type="entry name" value="S45"/>
</dbReference>
<evidence type="ECO:0000256" key="3">
    <source>
        <dbReference type="ARBA" id="ARBA00023145"/>
    </source>
</evidence>
<keyword evidence="6" id="KW-0479">Metal-binding</keyword>
<comment type="similarity">
    <text evidence="1">Belongs to the peptidase S45 family.</text>
</comment>
<dbReference type="Gene3D" id="1.10.1400.10">
    <property type="match status" value="1"/>
</dbReference>
<evidence type="ECO:0000256" key="7">
    <source>
        <dbReference type="SAM" id="Phobius"/>
    </source>
</evidence>
<dbReference type="EC" id="3.5.1.11" evidence="8"/>
<feature type="transmembrane region" description="Helical" evidence="7">
    <location>
        <begin position="7"/>
        <end position="26"/>
    </location>
</feature>
<dbReference type="Proteomes" id="UP000006251">
    <property type="component" value="Unassembled WGS sequence"/>
</dbReference>
<dbReference type="GO" id="GO:0046872">
    <property type="term" value="F:metal ion binding"/>
    <property type="evidence" value="ECO:0007669"/>
    <property type="project" value="UniProtKB-KW"/>
</dbReference>
<dbReference type="Gene3D" id="1.10.439.10">
    <property type="entry name" value="Penicillin Amidohydrolase, domain 1"/>
    <property type="match status" value="1"/>
</dbReference>
<keyword evidence="7" id="KW-0812">Transmembrane</keyword>
<feature type="binding site" evidence="6">
    <location>
        <position position="339"/>
    </location>
    <ligand>
        <name>Ca(2+)</name>
        <dbReference type="ChEBI" id="CHEBI:29108"/>
    </ligand>
</feature>
<dbReference type="PANTHER" id="PTHR34218">
    <property type="entry name" value="PEPTIDASE S45 PENICILLIN AMIDASE"/>
    <property type="match status" value="1"/>
</dbReference>
<keyword evidence="7" id="KW-1133">Transmembrane helix</keyword>
<feature type="binding site" evidence="6">
    <location>
        <position position="340"/>
    </location>
    <ligand>
        <name>Ca(2+)</name>
        <dbReference type="ChEBI" id="CHEBI:29108"/>
    </ligand>
</feature>
<dbReference type="InterPro" id="IPR043146">
    <property type="entry name" value="Penicillin_amidase_N_B-knob"/>
</dbReference>
<keyword evidence="3" id="KW-0865">Zymogen</keyword>
<dbReference type="RefSeq" id="WP_006012493.1">
    <property type="nucleotide sequence ID" value="NZ_AUAV01000011.1"/>
</dbReference>
<comment type="subunit">
    <text evidence="4">Heterodimer of an alpha subunit and a beta subunit processed from the same precursor.</text>
</comment>
<evidence type="ECO:0000256" key="2">
    <source>
        <dbReference type="ARBA" id="ARBA00022801"/>
    </source>
</evidence>
<dbReference type="Gene3D" id="2.30.120.10">
    <property type="match status" value="1"/>
</dbReference>
<dbReference type="Gene3D" id="3.60.20.10">
    <property type="entry name" value="Glutamine Phosphoribosylpyrophosphate, subunit 1, domain 1"/>
    <property type="match status" value="1"/>
</dbReference>
<evidence type="ECO:0000256" key="6">
    <source>
        <dbReference type="PIRSR" id="PIRSR001227-2"/>
    </source>
</evidence>
<feature type="active site" description="Nucleophile" evidence="5">
    <location>
        <position position="261"/>
    </location>
</feature>
<gene>
    <name evidence="8" type="ORF">GPAL_2636</name>
</gene>
<keyword evidence="9" id="KW-1185">Reference proteome</keyword>
<comment type="cofactor">
    <cofactor evidence="6">
        <name>Ca(2+)</name>
        <dbReference type="ChEBI" id="CHEBI:29108"/>
    </cofactor>
    <text evidence="6">Binds 1 Ca(2+) ion per dimer.</text>
</comment>
<dbReference type="InterPro" id="IPR023343">
    <property type="entry name" value="Penicillin_amidase_dom1"/>
</dbReference>
<feature type="binding site" evidence="6">
    <location>
        <position position="337"/>
    </location>
    <ligand>
        <name>Ca(2+)</name>
        <dbReference type="ChEBI" id="CHEBI:29108"/>
    </ligand>
</feature>
<dbReference type="CDD" id="cd03747">
    <property type="entry name" value="Ntn_PGA_like"/>
    <property type="match status" value="1"/>
</dbReference>
<dbReference type="OrthoDB" id="9760084at2"/>
<sequence length="778" mass="86354">MKLIKPLLFTILSLVILIFIVVYFVLRASLPSLDNKFSTQLVMANTTIERDNIGVAKISAQSHSDAVFALGYAHGQDRLFQMDLLRRSAAGELSEIVGDIAINVDKKARFHQFRQRANKAVNNLPEGQQRLLENYAKGVNLAASEYTAKPFEYLLTSTTFTQWLPEDSLLVSYSMYLDLQGGQVERDLVNTVLVDKFGYALLDFFNMQSPYQAALDGSIIGGPRADIPSLNIESAKRPNNTDIKTGLLSFNSIAEPLDIGSNNWAVIGALTDSTSAMVSDDMHLGLRVPPIWYRAQLNYTSSGNRTTITGVSLPGTPIIIVGSNGHVAWGFTNANLDNVDWIKLNDDTKTKMVTEVIKLKDGERVLDIEMSKYGPVRTINGKRYALAWVAHQDYAVNMSIMEMAEAQNLEEAFAIAEKVRIPVQNLMLADAQGNAGWRPIGAVTARKTPTLSAIDEEHYSDLWLQQEPNLPSHINPSHGRLWTANARVISADDYPRYGDGGYAVGARGLQIRDRLFEKKSFNEQDFYSIQMDNEARFIMPWHAKLIDILSAKPDLYAKDIEILVQWKNCACTESIGYTLARRYRSTVINSLLGPIYDGIKDTDLALKTALRSIEPAIWQLLDNEAMGWLPNEFTSYNDFLFASYESTKAELVKQYDANPDTLEGLEWGNVNKLKVQHPFASQLGPLAGLLNMPEVDGFGDSYMPAVQLPKFGASQRLIVRPGNEDKGILTVPGGQSGHPLSTFYNAGFMAYAQAQNTPLLPGKSKHTIIISPKIHSTN</sequence>
<feature type="binding site" evidence="6">
    <location>
        <position position="449"/>
    </location>
    <ligand>
        <name>Ca(2+)</name>
        <dbReference type="ChEBI" id="CHEBI:29108"/>
    </ligand>
</feature>
<dbReference type="EMBL" id="BAEQ01000045">
    <property type="protein sequence ID" value="GAC29490.1"/>
    <property type="molecule type" value="Genomic_DNA"/>
</dbReference>
<dbReference type="GO" id="GO:0017000">
    <property type="term" value="P:antibiotic biosynthetic process"/>
    <property type="evidence" value="ECO:0007669"/>
    <property type="project" value="InterPro"/>
</dbReference>
<dbReference type="MEROPS" id="S45.003"/>
<dbReference type="InterPro" id="IPR014395">
    <property type="entry name" value="Pen/GL7ACA/AHL_acylase"/>
</dbReference>
<dbReference type="PIRSF" id="PIRSF001227">
    <property type="entry name" value="Pen_acylase"/>
    <property type="match status" value="1"/>
</dbReference>
<protein>
    <submittedName>
        <fullName evidence="8">Penicillin amidase</fullName>
        <ecNumber evidence="8">3.5.1.11</ecNumber>
    </submittedName>
</protein>
<reference evidence="9" key="1">
    <citation type="journal article" date="2014" name="Environ. Microbiol.">
        <title>Comparative genomics of the marine bacterial genus Glaciecola reveals the high degree of genomic diversity and genomic characteristic for cold adaptation.</title>
        <authorList>
            <person name="Qin Q.L."/>
            <person name="Xie B.B."/>
            <person name="Yu Y."/>
            <person name="Shu Y.L."/>
            <person name="Rong J.C."/>
            <person name="Zhang Y.J."/>
            <person name="Zhao D.L."/>
            <person name="Chen X.L."/>
            <person name="Zhang X.Y."/>
            <person name="Chen B."/>
            <person name="Zhou B.C."/>
            <person name="Zhang Y.Z."/>
        </authorList>
    </citation>
    <scope>NUCLEOTIDE SEQUENCE [LARGE SCALE GENOMIC DNA]</scope>
    <source>
        <strain evidence="9">ACAM 615</strain>
    </source>
</reference>